<dbReference type="AlphaFoldDB" id="T1C4M0"/>
<reference evidence="2" key="2">
    <citation type="journal article" date="2014" name="ISME J.">
        <title>Microbial stratification in low pH oxic and suboxic macroscopic growths along an acid mine drainage.</title>
        <authorList>
            <person name="Mendez-Garcia C."/>
            <person name="Mesa V."/>
            <person name="Sprenger R.R."/>
            <person name="Richter M."/>
            <person name="Diez M.S."/>
            <person name="Solano J."/>
            <person name="Bargiela R."/>
            <person name="Golyshina O.V."/>
            <person name="Manteca A."/>
            <person name="Ramos J.L."/>
            <person name="Gallego J.R."/>
            <person name="Llorente I."/>
            <person name="Martins Dos Santos V.A."/>
            <person name="Jensen O.N."/>
            <person name="Pelaez A.I."/>
            <person name="Sanchez J."/>
            <person name="Ferrer M."/>
        </authorList>
    </citation>
    <scope>NUCLEOTIDE SEQUENCE</scope>
</reference>
<dbReference type="Pfam" id="PF06973">
    <property type="entry name" value="DUF1297"/>
    <property type="match status" value="1"/>
</dbReference>
<organism evidence="2">
    <name type="scientific">mine drainage metagenome</name>
    <dbReference type="NCBI Taxonomy" id="410659"/>
    <lineage>
        <taxon>unclassified sequences</taxon>
        <taxon>metagenomes</taxon>
        <taxon>ecological metagenomes</taxon>
    </lineage>
</organism>
<feature type="non-terminal residue" evidence="2">
    <location>
        <position position="1"/>
    </location>
</feature>
<dbReference type="InterPro" id="IPR013815">
    <property type="entry name" value="ATP_grasp_subdomain_1"/>
</dbReference>
<feature type="domain" description="IMP biosynthesis enzyme PurP C-terminal" evidence="1">
    <location>
        <begin position="62"/>
        <end position="104"/>
    </location>
</feature>
<proteinExistence type="predicted"/>
<dbReference type="GO" id="GO:0000287">
    <property type="term" value="F:magnesium ion binding"/>
    <property type="evidence" value="ECO:0007669"/>
    <property type="project" value="InterPro"/>
</dbReference>
<protein>
    <submittedName>
        <fullName evidence="2">5-formaminoimidazole-4-carboxamide-1-(Beta)-D-ribofuranosyl 5'-monophosphate synthetase-like protein</fullName>
    </submittedName>
</protein>
<feature type="non-terminal residue" evidence="2">
    <location>
        <position position="107"/>
    </location>
</feature>
<dbReference type="Gene3D" id="3.30.470.20">
    <property type="entry name" value="ATP-grasp fold, B domain"/>
    <property type="match status" value="1"/>
</dbReference>
<evidence type="ECO:0000313" key="2">
    <source>
        <dbReference type="EMBL" id="EQD61050.1"/>
    </source>
</evidence>
<name>T1C4M0_9ZZZZ</name>
<dbReference type="GO" id="GO:0016879">
    <property type="term" value="F:ligase activity, forming carbon-nitrogen bonds"/>
    <property type="evidence" value="ECO:0007669"/>
    <property type="project" value="InterPro"/>
</dbReference>
<dbReference type="PANTHER" id="PTHR38147:SF1">
    <property type="entry name" value="5-FORMAMINOIMIDAZOLE-4-CARBOXAMIDE-1-(BETA)-D-RIBOFURANOSYL 5'-MONOPHOSPHATE SYNTHETASE"/>
    <property type="match status" value="1"/>
</dbReference>
<reference evidence="2" key="1">
    <citation type="submission" date="2013-08" db="EMBL/GenBank/DDBJ databases">
        <authorList>
            <person name="Mendez C."/>
            <person name="Richter M."/>
            <person name="Ferrer M."/>
            <person name="Sanchez J."/>
        </authorList>
    </citation>
    <scope>NUCLEOTIDE SEQUENCE</scope>
</reference>
<dbReference type="PANTHER" id="PTHR38147">
    <property type="entry name" value="5-FORMAMINOIMIDAZOLE-4-CARBOXAMIDE-1-(BETA)-D-RIBOFURANOSYL 5'-MONOPHOSPHATE SYNTHETASE-RELATED"/>
    <property type="match status" value="1"/>
</dbReference>
<sequence>ALLRIEERTERQNYYALLEAAGIRAPRAVAGPDAIERLSIVKLPHATRRLERGFFTAASPAEYRAKVDRLVARGTIAAADLAAARIEEYILGPVFNFNYFFSPARPP</sequence>
<dbReference type="InterPro" id="IPR023656">
    <property type="entry name" value="IMP_biosynth_PurP"/>
</dbReference>
<gene>
    <name evidence="2" type="ORF">B2A_03366</name>
</gene>
<dbReference type="InterPro" id="IPR009720">
    <property type="entry name" value="IMP_biosynth_PurP_C"/>
</dbReference>
<evidence type="ECO:0000259" key="1">
    <source>
        <dbReference type="Pfam" id="PF06973"/>
    </source>
</evidence>
<accession>T1C4M0</accession>
<dbReference type="EMBL" id="AUZZ01002254">
    <property type="protein sequence ID" value="EQD61050.1"/>
    <property type="molecule type" value="Genomic_DNA"/>
</dbReference>
<dbReference type="SUPFAM" id="SSF56059">
    <property type="entry name" value="Glutathione synthetase ATP-binding domain-like"/>
    <property type="match status" value="1"/>
</dbReference>
<dbReference type="GO" id="GO:0005524">
    <property type="term" value="F:ATP binding"/>
    <property type="evidence" value="ECO:0007669"/>
    <property type="project" value="InterPro"/>
</dbReference>
<dbReference type="GO" id="GO:0006188">
    <property type="term" value="P:IMP biosynthetic process"/>
    <property type="evidence" value="ECO:0007669"/>
    <property type="project" value="InterPro"/>
</dbReference>
<comment type="caution">
    <text evidence="2">The sequence shown here is derived from an EMBL/GenBank/DDBJ whole genome shotgun (WGS) entry which is preliminary data.</text>
</comment>
<dbReference type="Gene3D" id="3.30.1490.20">
    <property type="entry name" value="ATP-grasp fold, A domain"/>
    <property type="match status" value="1"/>
</dbReference>